<protein>
    <submittedName>
        <fullName evidence="1">Uncharacterized protein</fullName>
    </submittedName>
</protein>
<comment type="caution">
    <text evidence="1">The sequence shown here is derived from an EMBL/GenBank/DDBJ whole genome shotgun (WGS) entry which is preliminary data.</text>
</comment>
<sequence>MPTNPKLDEMLIKAVQTSMRIEGYQPVRTEQLRQQAKQLMEQKGVQVSVQSK</sequence>
<dbReference type="RefSeq" id="WP_181049813.1">
    <property type="nucleotide sequence ID" value="NZ_PTIY01000001.1"/>
</dbReference>
<keyword evidence="2" id="KW-1185">Reference proteome</keyword>
<organism evidence="1 2">
    <name type="scientific">Methylobacter tundripaludum</name>
    <dbReference type="NCBI Taxonomy" id="173365"/>
    <lineage>
        <taxon>Bacteria</taxon>
        <taxon>Pseudomonadati</taxon>
        <taxon>Pseudomonadota</taxon>
        <taxon>Gammaproteobacteria</taxon>
        <taxon>Methylococcales</taxon>
        <taxon>Methylococcaceae</taxon>
        <taxon>Methylobacter</taxon>
    </lineage>
</organism>
<accession>A0A2S6H8S8</accession>
<gene>
    <name evidence="1" type="ORF">B0F88_101362</name>
</gene>
<proteinExistence type="predicted"/>
<dbReference type="EMBL" id="PTIY01000001">
    <property type="protein sequence ID" value="PPK73830.1"/>
    <property type="molecule type" value="Genomic_DNA"/>
</dbReference>
<evidence type="ECO:0000313" key="2">
    <source>
        <dbReference type="Proteomes" id="UP000238071"/>
    </source>
</evidence>
<dbReference type="AlphaFoldDB" id="A0A2S6H8S8"/>
<name>A0A2S6H8S8_9GAMM</name>
<dbReference type="Proteomes" id="UP000238071">
    <property type="component" value="Unassembled WGS sequence"/>
</dbReference>
<reference evidence="1 2" key="1">
    <citation type="submission" date="2018-02" db="EMBL/GenBank/DDBJ databases">
        <title>Subsurface microbial communities from deep shales in Ohio and West Virginia, USA.</title>
        <authorList>
            <person name="Wrighton K."/>
        </authorList>
    </citation>
    <scope>NUCLEOTIDE SEQUENCE [LARGE SCALE GENOMIC DNA]</scope>
    <source>
        <strain evidence="1 2">OWC-G53F</strain>
    </source>
</reference>
<evidence type="ECO:0000313" key="1">
    <source>
        <dbReference type="EMBL" id="PPK73830.1"/>
    </source>
</evidence>